<name>A0A2Z2PF19_9HYPH</name>
<protein>
    <recommendedName>
        <fullName evidence="2">NAD-dependent epimerase/dehydratase domain-containing protein</fullName>
    </recommendedName>
</protein>
<dbReference type="Pfam" id="PF01370">
    <property type="entry name" value="Epimerase"/>
    <property type="match status" value="1"/>
</dbReference>
<dbReference type="InterPro" id="IPR036291">
    <property type="entry name" value="NAD(P)-bd_dom_sf"/>
</dbReference>
<sequence>MIVYIRRPFGKRPPLLRSPDTIKQQETDVTKQAFIIGGTGQIGRAIGLKLLKEGWGVTFASRIGNIPDEALGFEAKAISLDRDQPGALGRAIGTGADAVIDTVAYDETHANQLLDIQASVGQFVVISSSSVYRDKTGRTLDEARENGFPDLPDGMTEDQPTVEPGPQNYSTKKVAVERLLLDGAKRPVTILRPAAIHGTHSTHPREWWFVKRMMDGREIIPLCFNGRSRFHTTAARNIAEVTWRALAANRKLILNIADPVAPTVHEIGSHIAEAMGWTGTLLPIDMGDPRLGSPVGWTPWSVPAPFTLNTDAARQIGYTAATDYSRSVAATCHWLRSSADKDWRERFPILARYTVPLFDYDAEDAFLRTYRVPI</sequence>
<geneLocation type="plasmid" evidence="3">
    <name>pTi_AR125</name>
</geneLocation>
<evidence type="ECO:0000259" key="2">
    <source>
        <dbReference type="Pfam" id="PF01370"/>
    </source>
</evidence>
<dbReference type="EMBL" id="KY000029">
    <property type="protein sequence ID" value="ASK41413.1"/>
    <property type="molecule type" value="Genomic_DNA"/>
</dbReference>
<dbReference type="PANTHER" id="PTHR43245:SF13">
    <property type="entry name" value="UDP-D-APIOSE_UDP-D-XYLOSE SYNTHASE 2"/>
    <property type="match status" value="1"/>
</dbReference>
<proteinExistence type="predicted"/>
<evidence type="ECO:0000313" key="4">
    <source>
        <dbReference type="EMBL" id="ASK41413.1"/>
    </source>
</evidence>
<dbReference type="Gene3D" id="3.40.50.720">
    <property type="entry name" value="NAD(P)-binding Rossmann-like Domain"/>
    <property type="match status" value="1"/>
</dbReference>
<dbReference type="AlphaFoldDB" id="A0A2Z2PF19"/>
<feature type="domain" description="NAD-dependent epimerase/dehydratase" evidence="2">
    <location>
        <begin position="34"/>
        <end position="109"/>
    </location>
</feature>
<accession>A0A2Z2PF19</accession>
<dbReference type="InterPro" id="IPR001509">
    <property type="entry name" value="Epimerase_deHydtase"/>
</dbReference>
<organism evidence="4">
    <name type="scientific">Agrobacterium genomosp. 6</name>
    <dbReference type="NCBI Taxonomy" id="1183411"/>
    <lineage>
        <taxon>Bacteria</taxon>
        <taxon>Pseudomonadati</taxon>
        <taxon>Pseudomonadota</taxon>
        <taxon>Alphaproteobacteria</taxon>
        <taxon>Hyphomicrobiales</taxon>
        <taxon>Rhizobiaceae</taxon>
        <taxon>Rhizobium/Agrobacterium group</taxon>
        <taxon>Agrobacterium</taxon>
        <taxon>Agrobacterium tumefaciens complex</taxon>
    </lineage>
</organism>
<evidence type="ECO:0000256" key="1">
    <source>
        <dbReference type="SAM" id="MobiDB-lite"/>
    </source>
</evidence>
<feature type="region of interest" description="Disordered" evidence="1">
    <location>
        <begin position="144"/>
        <end position="168"/>
    </location>
</feature>
<geneLocation type="plasmid" evidence="4">
    <name>pTi_CFBP5499</name>
</geneLocation>
<dbReference type="PANTHER" id="PTHR43245">
    <property type="entry name" value="BIFUNCTIONAL POLYMYXIN RESISTANCE PROTEIN ARNA"/>
    <property type="match status" value="1"/>
</dbReference>
<dbReference type="InterPro" id="IPR050177">
    <property type="entry name" value="Lipid_A_modif_metabolic_enz"/>
</dbReference>
<keyword evidence="4" id="KW-0614">Plasmid</keyword>
<dbReference type="EMBL" id="KY000025">
    <property type="protein sequence ID" value="ASK40649.1"/>
    <property type="molecule type" value="Genomic_DNA"/>
</dbReference>
<evidence type="ECO:0000313" key="3">
    <source>
        <dbReference type="EMBL" id="ASK40649.1"/>
    </source>
</evidence>
<dbReference type="SUPFAM" id="SSF51735">
    <property type="entry name" value="NAD(P)-binding Rossmann-fold domains"/>
    <property type="match status" value="1"/>
</dbReference>
<reference evidence="4" key="1">
    <citation type="submission" date="2016-10" db="EMBL/GenBank/DDBJ databases">
        <title>Agrobacterium Ti plasmids: Classification based on T-DNA and Vir regions organization.</title>
        <authorList>
            <person name="Nabi N."/>
            <person name="Vial L."/>
            <person name="Ben Hafsa A."/>
            <person name="Chapulliot D."/>
            <person name="Berard A."/>
            <person name="Chauveau A."/>
            <person name="Le Paslier M.-C."/>
            <person name="Harzallah Skhiri F."/>
            <person name="Brunel D."/>
            <person name="Nesme X."/>
            <person name="Chaouachi M."/>
        </authorList>
    </citation>
    <scope>NUCLEOTIDE SEQUENCE</scope>
    <source>
        <strain evidence="3">AR125</strain>
        <strain evidence="4">CFBP5499</strain>
        <plasmid evidence="3">pTi_AR125</plasmid>
        <plasmid evidence="4">pTi_CFBP5499</plasmid>
    </source>
</reference>